<evidence type="ECO:0000313" key="4">
    <source>
        <dbReference type="EMBL" id="MFC3935381.1"/>
    </source>
</evidence>
<dbReference type="Proteomes" id="UP001595693">
    <property type="component" value="Unassembled WGS sequence"/>
</dbReference>
<feature type="transmembrane region" description="Helical" evidence="2">
    <location>
        <begin position="335"/>
        <end position="355"/>
    </location>
</feature>
<keyword evidence="2" id="KW-0472">Membrane</keyword>
<feature type="transmembrane region" description="Helical" evidence="2">
    <location>
        <begin position="362"/>
        <end position="384"/>
    </location>
</feature>
<feature type="region of interest" description="Disordered" evidence="1">
    <location>
        <begin position="297"/>
        <end position="328"/>
    </location>
</feature>
<gene>
    <name evidence="4" type="ORF">ACFOW3_12190</name>
</gene>
<keyword evidence="3" id="KW-0732">Signal</keyword>
<evidence type="ECO:0000313" key="5">
    <source>
        <dbReference type="Proteomes" id="UP001595693"/>
    </source>
</evidence>
<feature type="compositionally biased region" description="Basic and acidic residues" evidence="1">
    <location>
        <begin position="297"/>
        <end position="309"/>
    </location>
</feature>
<organism evidence="4 5">
    <name type="scientific">Acidovorax facilis</name>
    <dbReference type="NCBI Taxonomy" id="12917"/>
    <lineage>
        <taxon>Bacteria</taxon>
        <taxon>Pseudomonadati</taxon>
        <taxon>Pseudomonadota</taxon>
        <taxon>Betaproteobacteria</taxon>
        <taxon>Burkholderiales</taxon>
        <taxon>Comamonadaceae</taxon>
        <taxon>Acidovorax</taxon>
    </lineage>
</organism>
<keyword evidence="2" id="KW-0812">Transmembrane</keyword>
<feature type="transmembrane region" description="Helical" evidence="2">
    <location>
        <begin position="431"/>
        <end position="452"/>
    </location>
</feature>
<sequence length="453" mass="48976">MQRALLRVLGFVLLLCMVSASGAWAQQPASSAAQAGSPARQQLLAQELVPQQPARYAWMRAAEAQGQGADALYLRLALLDEWLLALEGRPAQVGRTIEVAIAHGREVDADDLQRRARAVWPSLLKAQLRPLWDMDGPDVPLPSELDALGADSIAQEGPGLWVHRAKDGRPRGLYLWLGVRNGLGEPVPLPEFALRLGRPGQQAAAPLMQCYLPRYSTRQFVPPQSTQHYLCRAGEGGFGLPPTGVGWLAQMGEWFSQGASLQTEVPQHDQALSRAGRILGQVDNPAVDDFLRGARESTEKQQQLQKERAQAAAAAAKKARDATPARSSGESLPLWLKRLLFLGGVVGALVLYGLLAHHVSVAVASGVLWLGLAIPSAIYLRSIWTMGGTDGWGKLVAIVLSGAAIAAPFVGTLAAYTVYKLVVSARARRRAILFLLGVIVVIVLHALERWLFW</sequence>
<evidence type="ECO:0000256" key="3">
    <source>
        <dbReference type="SAM" id="SignalP"/>
    </source>
</evidence>
<feature type="signal peptide" evidence="3">
    <location>
        <begin position="1"/>
        <end position="25"/>
    </location>
</feature>
<protein>
    <submittedName>
        <fullName evidence="4">Uncharacterized protein</fullName>
    </submittedName>
</protein>
<feature type="chain" id="PRO_5047145775" evidence="3">
    <location>
        <begin position="26"/>
        <end position="453"/>
    </location>
</feature>
<reference evidence="5" key="1">
    <citation type="journal article" date="2019" name="Int. J. Syst. Evol. Microbiol.">
        <title>The Global Catalogue of Microorganisms (GCM) 10K type strain sequencing project: providing services to taxonomists for standard genome sequencing and annotation.</title>
        <authorList>
            <consortium name="The Broad Institute Genomics Platform"/>
            <consortium name="The Broad Institute Genome Sequencing Center for Infectious Disease"/>
            <person name="Wu L."/>
            <person name="Ma J."/>
        </authorList>
    </citation>
    <scope>NUCLEOTIDE SEQUENCE [LARGE SCALE GENOMIC DNA]</scope>
    <source>
        <strain evidence="5">CCUG 2113</strain>
    </source>
</reference>
<accession>A0ABV8DA55</accession>
<comment type="caution">
    <text evidence="4">The sequence shown here is derived from an EMBL/GenBank/DDBJ whole genome shotgun (WGS) entry which is preliminary data.</text>
</comment>
<dbReference type="EMBL" id="JBHSAJ010000029">
    <property type="protein sequence ID" value="MFC3935381.1"/>
    <property type="molecule type" value="Genomic_DNA"/>
</dbReference>
<dbReference type="RefSeq" id="WP_238385714.1">
    <property type="nucleotide sequence ID" value="NZ_JAMXAX010000185.1"/>
</dbReference>
<name>A0ABV8DA55_9BURK</name>
<keyword evidence="5" id="KW-1185">Reference proteome</keyword>
<proteinExistence type="predicted"/>
<evidence type="ECO:0000256" key="2">
    <source>
        <dbReference type="SAM" id="Phobius"/>
    </source>
</evidence>
<evidence type="ECO:0000256" key="1">
    <source>
        <dbReference type="SAM" id="MobiDB-lite"/>
    </source>
</evidence>
<feature type="transmembrane region" description="Helical" evidence="2">
    <location>
        <begin position="396"/>
        <end position="419"/>
    </location>
</feature>
<keyword evidence="2" id="KW-1133">Transmembrane helix</keyword>